<evidence type="ECO:0000256" key="3">
    <source>
        <dbReference type="SAM" id="MobiDB-lite"/>
    </source>
</evidence>
<sequence length="712" mass="79569">MAAVGLLNVWSVVVVPLILMLGMLSKVQGGGQQPATTLQSLKTPPKNLAPPDSSYPTTLPLIATNKPHQVSKQLTRSSATGMGTDLFTSLVSVVIIFIVGLSTGFWWQLSRRKVQDLEPSQLPDQQQQQQVLKLHNSDAEFGSPRTPQIICNSPREQQLQQVGFLKKFTLEEIQSMTNLFQVVLGEGGQGTVYEASLPGPEPRQKAAVKRLDRNKALDWAAFSSSSNNSKSDHEEEVVVKNPQDSTEKEFWSELHCISRLNHNNIVSLLGYCVQEDQLFLIYEFMEMGSLKHHLHGKKNGGQTAAAMGHHHHLLDWNQRMRVAVDVAQGLEYLHNHAKPTLVHRDIKPSNILFDAGMNAKIADFGLSKTKSLDPTTSLRIRGTPGYVDPVYCITGQATEKNDVYSYGVVLLELVTGKKATENNTSLVHWCRQFLQGGDPDVALAFHLPKMVDVRIQPTEYAPQQLLDVVQLAMHCVEDDLNQRPNMKEVVKRLYNSNHHEEALSSDEISTEDSLTNNGLLNHTYGSPGASRAYSRAASSSNGWSTYEITETSIIIKYTVKNKKIAIRCKIWPTVKNLGMNKIEATLDDALMWKKSLWIYNACSTREFIVDEVKLRADWQVGLRFSRHLLKAGDPRRDQGPFCVEYLALKDEEGTPLIEYHGDRSPLVAPHRESSAESLVNVPLQRRKSSSLVRESSFPKNSRKSLATTLAPR</sequence>
<evidence type="ECO:0000256" key="4">
    <source>
        <dbReference type="SAM" id="Phobius"/>
    </source>
</evidence>
<feature type="transmembrane region" description="Helical" evidence="4">
    <location>
        <begin position="6"/>
        <end position="24"/>
    </location>
</feature>
<keyword evidence="2" id="KW-0067">ATP-binding</keyword>
<gene>
    <name evidence="6" type="ORF">CSSPTR1EN2_LOCUS875</name>
</gene>
<dbReference type="InterPro" id="IPR000719">
    <property type="entry name" value="Prot_kinase_dom"/>
</dbReference>
<dbReference type="PANTHER" id="PTHR47989">
    <property type="entry name" value="OS01G0750732 PROTEIN"/>
    <property type="match status" value="1"/>
</dbReference>
<proteinExistence type="predicted"/>
<dbReference type="InterPro" id="IPR008271">
    <property type="entry name" value="Ser/Thr_kinase_AS"/>
</dbReference>
<keyword evidence="4" id="KW-0812">Transmembrane</keyword>
<protein>
    <recommendedName>
        <fullName evidence="5">Protein kinase domain-containing protein</fullName>
    </recommendedName>
</protein>
<organism evidence="6 7">
    <name type="scientific">Sphagnum troendelagicum</name>
    <dbReference type="NCBI Taxonomy" id="128251"/>
    <lineage>
        <taxon>Eukaryota</taxon>
        <taxon>Viridiplantae</taxon>
        <taxon>Streptophyta</taxon>
        <taxon>Embryophyta</taxon>
        <taxon>Bryophyta</taxon>
        <taxon>Sphagnophytina</taxon>
        <taxon>Sphagnopsida</taxon>
        <taxon>Sphagnales</taxon>
        <taxon>Sphagnaceae</taxon>
        <taxon>Sphagnum</taxon>
    </lineage>
</organism>
<dbReference type="InterPro" id="IPR001245">
    <property type="entry name" value="Ser-Thr/Tyr_kinase_cat_dom"/>
</dbReference>
<dbReference type="PROSITE" id="PS00108">
    <property type="entry name" value="PROTEIN_KINASE_ST"/>
    <property type="match status" value="1"/>
</dbReference>
<feature type="compositionally biased region" description="Polar residues" evidence="3">
    <location>
        <begin position="689"/>
        <end position="712"/>
    </location>
</feature>
<dbReference type="SMART" id="SM00220">
    <property type="entry name" value="S_TKc"/>
    <property type="match status" value="1"/>
</dbReference>
<evidence type="ECO:0000313" key="7">
    <source>
        <dbReference type="Proteomes" id="UP001497512"/>
    </source>
</evidence>
<reference evidence="6 7" key="1">
    <citation type="submission" date="2024-02" db="EMBL/GenBank/DDBJ databases">
        <authorList>
            <consortium name="ELIXIR-Norway"/>
            <consortium name="Elixir Norway"/>
        </authorList>
    </citation>
    <scope>NUCLEOTIDE SEQUENCE [LARGE SCALE GENOMIC DNA]</scope>
</reference>
<dbReference type="Proteomes" id="UP001497512">
    <property type="component" value="Chromosome 1"/>
</dbReference>
<dbReference type="Gene3D" id="1.10.510.10">
    <property type="entry name" value="Transferase(Phosphotransferase) domain 1"/>
    <property type="match status" value="1"/>
</dbReference>
<dbReference type="Pfam" id="PF07714">
    <property type="entry name" value="PK_Tyr_Ser-Thr"/>
    <property type="match status" value="1"/>
</dbReference>
<evidence type="ECO:0000256" key="1">
    <source>
        <dbReference type="ARBA" id="ARBA00022741"/>
    </source>
</evidence>
<evidence type="ECO:0000256" key="2">
    <source>
        <dbReference type="ARBA" id="ARBA00022840"/>
    </source>
</evidence>
<feature type="domain" description="Protein kinase" evidence="5">
    <location>
        <begin position="178"/>
        <end position="502"/>
    </location>
</feature>
<dbReference type="PROSITE" id="PS50011">
    <property type="entry name" value="PROTEIN_KINASE_DOM"/>
    <property type="match status" value="1"/>
</dbReference>
<accession>A0ABP0T9M2</accession>
<dbReference type="SUPFAM" id="SSF56112">
    <property type="entry name" value="Protein kinase-like (PK-like)"/>
    <property type="match status" value="1"/>
</dbReference>
<name>A0ABP0T9M2_9BRYO</name>
<dbReference type="InterPro" id="IPR011009">
    <property type="entry name" value="Kinase-like_dom_sf"/>
</dbReference>
<dbReference type="PANTHER" id="PTHR47989:SF61">
    <property type="entry name" value="PROTEIN KINASE DOMAIN-CONTAINING PROTEIN"/>
    <property type="match status" value="1"/>
</dbReference>
<keyword evidence="4" id="KW-0472">Membrane</keyword>
<dbReference type="EMBL" id="OZ019893">
    <property type="protein sequence ID" value="CAK9190408.1"/>
    <property type="molecule type" value="Genomic_DNA"/>
</dbReference>
<evidence type="ECO:0000313" key="6">
    <source>
        <dbReference type="EMBL" id="CAK9190408.1"/>
    </source>
</evidence>
<dbReference type="Gene3D" id="3.30.200.20">
    <property type="entry name" value="Phosphorylase Kinase, domain 1"/>
    <property type="match status" value="1"/>
</dbReference>
<feature type="transmembrane region" description="Helical" evidence="4">
    <location>
        <begin position="86"/>
        <end position="107"/>
    </location>
</feature>
<feature type="region of interest" description="Disordered" evidence="3">
    <location>
        <begin position="222"/>
        <end position="241"/>
    </location>
</feature>
<keyword evidence="1" id="KW-0547">Nucleotide-binding</keyword>
<feature type="region of interest" description="Disordered" evidence="3">
    <location>
        <begin position="33"/>
        <end position="58"/>
    </location>
</feature>
<feature type="compositionally biased region" description="Polar residues" evidence="3">
    <location>
        <begin position="33"/>
        <end position="42"/>
    </location>
</feature>
<feature type="region of interest" description="Disordered" evidence="3">
    <location>
        <begin position="686"/>
        <end position="712"/>
    </location>
</feature>
<keyword evidence="7" id="KW-1185">Reference proteome</keyword>
<evidence type="ECO:0000259" key="5">
    <source>
        <dbReference type="PROSITE" id="PS50011"/>
    </source>
</evidence>
<keyword evidence="4" id="KW-1133">Transmembrane helix</keyword>